<reference evidence="2 3" key="1">
    <citation type="journal article" date="2022" name="Syst. Appl. Microbiol.">
        <title>Rhodopirellula aestuarii sp. nov., a novel member of the genus Rhodopirellula isolated from brackish sediments collected in the Tagus River estuary, Portugal.</title>
        <authorList>
            <person name="Vitorino I.R."/>
            <person name="Klimek D."/>
            <person name="Calusinska M."/>
            <person name="Lobo-da-Cunha A."/>
            <person name="Vasconcelos V."/>
            <person name="Lage O.M."/>
        </authorList>
    </citation>
    <scope>NUCLEOTIDE SEQUENCE [LARGE SCALE GENOMIC DNA]</scope>
    <source>
        <strain evidence="2 3">ICT_H3.1</strain>
    </source>
</reference>
<keyword evidence="1" id="KW-1133">Transmembrane helix</keyword>
<dbReference type="SUPFAM" id="SSF52266">
    <property type="entry name" value="SGNH hydrolase"/>
    <property type="match status" value="1"/>
</dbReference>
<feature type="transmembrane region" description="Helical" evidence="1">
    <location>
        <begin position="12"/>
        <end position="34"/>
    </location>
</feature>
<name>A0ABT0U6F8_9BACT</name>
<gene>
    <name evidence="2" type="ORF">NB063_18015</name>
</gene>
<keyword evidence="1" id="KW-0812">Transmembrane</keyword>
<sequence length="347" mass="38073">MFGSSRLTRGTIVRWALGPVFGTLIVWATSPWFMRSYHSRVFDPVCEAWVYPLSTHYRWRSEGYATTTIGRHGMPGRTELPPPTTKTIVALWGDSQAEGVCVDDRQKLWSQLERRLTELPGNTLAVLPMGRSGEDAADWTGRFKSTEQHLGVTKHVVLVCELNDLSPLTHLPPESLDGTLAVSSDAALMDWIPDFVVHAARGLLMESSSNRVRRLRFGVGPVTMAIANTARPAGAEATGLPVFPAAEIASQLHQATTKPLTIIYAPNLPVVMGGEIRRNDDHADEFASLAIELERRGIEVIDCRESFAQSADQGRFPHGFHNGHIGSGHLNTTGYQLITDAVAEQSN</sequence>
<dbReference type="EMBL" id="JAMQBK010000047">
    <property type="protein sequence ID" value="MCM2372509.1"/>
    <property type="molecule type" value="Genomic_DNA"/>
</dbReference>
<comment type="caution">
    <text evidence="2">The sequence shown here is derived from an EMBL/GenBank/DDBJ whole genome shotgun (WGS) entry which is preliminary data.</text>
</comment>
<accession>A0ABT0U6F8</accession>
<keyword evidence="2" id="KW-0378">Hydrolase</keyword>
<evidence type="ECO:0000256" key="1">
    <source>
        <dbReference type="SAM" id="Phobius"/>
    </source>
</evidence>
<keyword evidence="3" id="KW-1185">Reference proteome</keyword>
<proteinExistence type="predicted"/>
<organism evidence="2 3">
    <name type="scientific">Aporhodopirellula aestuarii</name>
    <dbReference type="NCBI Taxonomy" id="2950107"/>
    <lineage>
        <taxon>Bacteria</taxon>
        <taxon>Pseudomonadati</taxon>
        <taxon>Planctomycetota</taxon>
        <taxon>Planctomycetia</taxon>
        <taxon>Pirellulales</taxon>
        <taxon>Pirellulaceae</taxon>
        <taxon>Aporhodopirellula</taxon>
    </lineage>
</organism>
<evidence type="ECO:0000313" key="3">
    <source>
        <dbReference type="Proteomes" id="UP001202961"/>
    </source>
</evidence>
<dbReference type="Gene3D" id="3.40.50.1110">
    <property type="entry name" value="SGNH hydrolase"/>
    <property type="match status" value="1"/>
</dbReference>
<protein>
    <submittedName>
        <fullName evidence="2">SGNH/GDSL hydrolase family protein</fullName>
    </submittedName>
</protein>
<dbReference type="GO" id="GO:0016787">
    <property type="term" value="F:hydrolase activity"/>
    <property type="evidence" value="ECO:0007669"/>
    <property type="project" value="UniProtKB-KW"/>
</dbReference>
<dbReference type="Proteomes" id="UP001202961">
    <property type="component" value="Unassembled WGS sequence"/>
</dbReference>
<keyword evidence="1" id="KW-0472">Membrane</keyword>
<dbReference type="InterPro" id="IPR036514">
    <property type="entry name" value="SGNH_hydro_sf"/>
</dbReference>
<dbReference type="RefSeq" id="WP_250930143.1">
    <property type="nucleotide sequence ID" value="NZ_JAMQBK010000047.1"/>
</dbReference>
<evidence type="ECO:0000313" key="2">
    <source>
        <dbReference type="EMBL" id="MCM2372509.1"/>
    </source>
</evidence>